<evidence type="ECO:0000313" key="4">
    <source>
        <dbReference type="Proteomes" id="UP000321720"/>
    </source>
</evidence>
<gene>
    <name evidence="3" type="ORF">CCO02nite_25540</name>
</gene>
<dbReference type="InterPro" id="IPR029442">
    <property type="entry name" value="GyrI-like"/>
</dbReference>
<protein>
    <recommendedName>
        <fullName evidence="2">GyrI-like small molecule binding domain-containing protein</fullName>
    </recommendedName>
</protein>
<proteinExistence type="predicted"/>
<keyword evidence="4" id="KW-1185">Reference proteome</keyword>
<evidence type="ECO:0000313" key="3">
    <source>
        <dbReference type="EMBL" id="GEL95896.1"/>
    </source>
</evidence>
<dbReference type="Proteomes" id="UP000321720">
    <property type="component" value="Unassembled WGS sequence"/>
</dbReference>
<dbReference type="AlphaFoldDB" id="A0A511JD73"/>
<dbReference type="Pfam" id="PF06445">
    <property type="entry name" value="GyrI-like"/>
    <property type="match status" value="1"/>
</dbReference>
<dbReference type="EMBL" id="BJWG01000012">
    <property type="protein sequence ID" value="GEL95896.1"/>
    <property type="molecule type" value="Genomic_DNA"/>
</dbReference>
<accession>A0A511JD73</accession>
<dbReference type="InterPro" id="IPR011256">
    <property type="entry name" value="Reg_factor_effector_dom_sf"/>
</dbReference>
<name>A0A511JD73_9CELL</name>
<feature type="region of interest" description="Disordered" evidence="1">
    <location>
        <begin position="194"/>
        <end position="216"/>
    </location>
</feature>
<dbReference type="RefSeq" id="WP_146843530.1">
    <property type="nucleotide sequence ID" value="NZ_BJWG01000012.1"/>
</dbReference>
<reference evidence="3 4" key="1">
    <citation type="submission" date="2019-07" db="EMBL/GenBank/DDBJ databases">
        <title>Whole genome shotgun sequence of Cellulomonas composti NBRC 100758.</title>
        <authorList>
            <person name="Hosoyama A."/>
            <person name="Uohara A."/>
            <person name="Ohji S."/>
            <person name="Ichikawa N."/>
        </authorList>
    </citation>
    <scope>NUCLEOTIDE SEQUENCE [LARGE SCALE GENOMIC DNA]</scope>
    <source>
        <strain evidence="3 4">NBRC 100758</strain>
    </source>
</reference>
<comment type="caution">
    <text evidence="3">The sequence shown here is derived from an EMBL/GenBank/DDBJ whole genome shotgun (WGS) entry which is preliminary data.</text>
</comment>
<organism evidence="3 4">
    <name type="scientific">Cellulomonas composti</name>
    <dbReference type="NCBI Taxonomy" id="266130"/>
    <lineage>
        <taxon>Bacteria</taxon>
        <taxon>Bacillati</taxon>
        <taxon>Actinomycetota</taxon>
        <taxon>Actinomycetes</taxon>
        <taxon>Micrococcales</taxon>
        <taxon>Cellulomonadaceae</taxon>
        <taxon>Cellulomonas</taxon>
    </lineage>
</organism>
<evidence type="ECO:0000259" key="2">
    <source>
        <dbReference type="Pfam" id="PF06445"/>
    </source>
</evidence>
<dbReference type="SUPFAM" id="SSF55136">
    <property type="entry name" value="Probable bacterial effector-binding domain"/>
    <property type="match status" value="1"/>
</dbReference>
<evidence type="ECO:0000256" key="1">
    <source>
        <dbReference type="SAM" id="MobiDB-lite"/>
    </source>
</evidence>
<feature type="domain" description="GyrI-like small molecule binding" evidence="2">
    <location>
        <begin position="20"/>
        <end position="195"/>
    </location>
</feature>
<dbReference type="OrthoDB" id="4772335at2"/>
<sequence>MALDLKKELPSYAARNGRFDLVTVPPLQYLMVDGHGDPDGPAFADALATLYPVAYALKFLSKSSGRDYTVMPLEALWWSDDMAAFTTARDRSRWDWTVLSLVPEWLTAEDVAAAQETVRRRSGAPPPAALRLETLDEGLVVQTLHVGSYEAEAPVLAAMHHEVIPSRSLRMTGRHHEIYLNDPRRTAPDKLRTILRQPVEPDPQEGVRAADPPRSS</sequence>
<dbReference type="Gene3D" id="3.20.80.10">
    <property type="entry name" value="Regulatory factor, effector binding domain"/>
    <property type="match status" value="1"/>
</dbReference>